<organism evidence="1 2">
    <name type="scientific">Coregonus suidteri</name>
    <dbReference type="NCBI Taxonomy" id="861788"/>
    <lineage>
        <taxon>Eukaryota</taxon>
        <taxon>Metazoa</taxon>
        <taxon>Chordata</taxon>
        <taxon>Craniata</taxon>
        <taxon>Vertebrata</taxon>
        <taxon>Euteleostomi</taxon>
        <taxon>Actinopterygii</taxon>
        <taxon>Neopterygii</taxon>
        <taxon>Teleostei</taxon>
        <taxon>Protacanthopterygii</taxon>
        <taxon>Salmoniformes</taxon>
        <taxon>Salmonidae</taxon>
        <taxon>Coregoninae</taxon>
        <taxon>Coregonus</taxon>
    </lineage>
</organism>
<gene>
    <name evidence="1" type="ORF">J4Q44_G00392390</name>
</gene>
<name>A0AAN8KEW0_9TELE</name>
<evidence type="ECO:0000313" key="1">
    <source>
        <dbReference type="EMBL" id="KAK6274358.1"/>
    </source>
</evidence>
<sequence length="106" mass="11411">TPVQEADTHSNSPGAYTSLYWFTSFLSRLKEQQAHQYRDSAMRRSLHPLYILQHYPSSPSSPISSCSDGEHVGVFGGLGAAPGGVWPGSGLCCWSSLALPPPAYLS</sequence>
<comment type="caution">
    <text evidence="1">The sequence shown here is derived from an EMBL/GenBank/DDBJ whole genome shotgun (WGS) entry which is preliminary data.</text>
</comment>
<evidence type="ECO:0000313" key="2">
    <source>
        <dbReference type="Proteomes" id="UP001356427"/>
    </source>
</evidence>
<reference evidence="1 2" key="1">
    <citation type="submission" date="2021-04" db="EMBL/GenBank/DDBJ databases">
        <authorList>
            <person name="De Guttry C."/>
            <person name="Zahm M."/>
            <person name="Klopp C."/>
            <person name="Cabau C."/>
            <person name="Louis A."/>
            <person name="Berthelot C."/>
            <person name="Parey E."/>
            <person name="Roest Crollius H."/>
            <person name="Montfort J."/>
            <person name="Robinson-Rechavi M."/>
            <person name="Bucao C."/>
            <person name="Bouchez O."/>
            <person name="Gislard M."/>
            <person name="Lluch J."/>
            <person name="Milhes M."/>
            <person name="Lampietro C."/>
            <person name="Lopez Roques C."/>
            <person name="Donnadieu C."/>
            <person name="Braasch I."/>
            <person name="Desvignes T."/>
            <person name="Postlethwait J."/>
            <person name="Bobe J."/>
            <person name="Wedekind C."/>
            <person name="Guiguen Y."/>
        </authorList>
    </citation>
    <scope>NUCLEOTIDE SEQUENCE [LARGE SCALE GENOMIC DNA]</scope>
    <source>
        <strain evidence="1">Cs_M1</strain>
        <tissue evidence="1">Blood</tissue>
    </source>
</reference>
<dbReference type="AlphaFoldDB" id="A0AAN8KEW0"/>
<protein>
    <submittedName>
        <fullName evidence="1">Uncharacterized protein</fullName>
    </submittedName>
</protein>
<feature type="non-terminal residue" evidence="1">
    <location>
        <position position="1"/>
    </location>
</feature>
<dbReference type="Proteomes" id="UP001356427">
    <property type="component" value="Unassembled WGS sequence"/>
</dbReference>
<keyword evidence="2" id="KW-1185">Reference proteome</keyword>
<dbReference type="EMBL" id="JAGTTL010001896">
    <property type="protein sequence ID" value="KAK6274358.1"/>
    <property type="molecule type" value="Genomic_DNA"/>
</dbReference>
<proteinExistence type="predicted"/>
<accession>A0AAN8KEW0</accession>